<accession>A0AAV1YLX0</accession>
<reference evidence="1 2" key="1">
    <citation type="submission" date="2024-03" db="EMBL/GenBank/DDBJ databases">
        <authorList>
            <person name="Martinez-Hernandez J."/>
        </authorList>
    </citation>
    <scope>NUCLEOTIDE SEQUENCE [LARGE SCALE GENOMIC DNA]</scope>
</reference>
<protein>
    <submittedName>
        <fullName evidence="1">Uncharacterized protein</fullName>
    </submittedName>
</protein>
<evidence type="ECO:0000313" key="2">
    <source>
        <dbReference type="Proteomes" id="UP001497480"/>
    </source>
</evidence>
<sequence>MGFFGNFEWVNAYGKKRCKSLFWRMRATVKKALKNGGKKRQLKFQYDPSSYALNFDDGCSHFDLKNAAKKFMGDARVQDLTDKSSSSSNNNTTWVFVILVITK</sequence>
<evidence type="ECO:0000313" key="1">
    <source>
        <dbReference type="EMBL" id="CAL0334396.1"/>
    </source>
</evidence>
<name>A0AAV1YLX0_LUPLU</name>
<comment type="caution">
    <text evidence="1">The sequence shown here is derived from an EMBL/GenBank/DDBJ whole genome shotgun (WGS) entry which is preliminary data.</text>
</comment>
<dbReference type="PANTHER" id="PTHR34538">
    <property type="entry name" value="EXPRESSED PROTEIN"/>
    <property type="match status" value="1"/>
</dbReference>
<dbReference type="PANTHER" id="PTHR34538:SF10">
    <property type="entry name" value="GENOME ASSEMBLY, CHROMOSOME: A06"/>
    <property type="match status" value="1"/>
</dbReference>
<dbReference type="EMBL" id="CAXHTB010000026">
    <property type="protein sequence ID" value="CAL0334396.1"/>
    <property type="molecule type" value="Genomic_DNA"/>
</dbReference>
<proteinExistence type="predicted"/>
<dbReference type="AlphaFoldDB" id="A0AAV1YLX0"/>
<dbReference type="Proteomes" id="UP001497480">
    <property type="component" value="Unassembled WGS sequence"/>
</dbReference>
<keyword evidence="2" id="KW-1185">Reference proteome</keyword>
<gene>
    <name evidence="1" type="ORF">LLUT_LOCUS35456</name>
</gene>
<organism evidence="1 2">
    <name type="scientific">Lupinus luteus</name>
    <name type="common">European yellow lupine</name>
    <dbReference type="NCBI Taxonomy" id="3873"/>
    <lineage>
        <taxon>Eukaryota</taxon>
        <taxon>Viridiplantae</taxon>
        <taxon>Streptophyta</taxon>
        <taxon>Embryophyta</taxon>
        <taxon>Tracheophyta</taxon>
        <taxon>Spermatophyta</taxon>
        <taxon>Magnoliopsida</taxon>
        <taxon>eudicotyledons</taxon>
        <taxon>Gunneridae</taxon>
        <taxon>Pentapetalae</taxon>
        <taxon>rosids</taxon>
        <taxon>fabids</taxon>
        <taxon>Fabales</taxon>
        <taxon>Fabaceae</taxon>
        <taxon>Papilionoideae</taxon>
        <taxon>50 kb inversion clade</taxon>
        <taxon>genistoids sensu lato</taxon>
        <taxon>core genistoids</taxon>
        <taxon>Genisteae</taxon>
        <taxon>Lupinus</taxon>
    </lineage>
</organism>